<proteinExistence type="predicted"/>
<keyword evidence="2" id="KW-1133">Transmembrane helix</keyword>
<keyword evidence="4" id="KW-1185">Reference proteome</keyword>
<comment type="caution">
    <text evidence="3">The sequence shown here is derived from an EMBL/GenBank/DDBJ whole genome shotgun (WGS) entry which is preliminary data.</text>
</comment>
<evidence type="ECO:0000313" key="3">
    <source>
        <dbReference type="EMBL" id="MFB2891634.1"/>
    </source>
</evidence>
<feature type="coiled-coil region" evidence="1">
    <location>
        <begin position="299"/>
        <end position="326"/>
    </location>
</feature>
<name>A0ABV4XKY0_9CYAN</name>
<gene>
    <name evidence="3" type="ORF">ACE1CI_01695</name>
</gene>
<keyword evidence="2" id="KW-0472">Membrane</keyword>
<keyword evidence="2" id="KW-0812">Transmembrane</keyword>
<reference evidence="3 4" key="1">
    <citation type="submission" date="2024-09" db="EMBL/GenBank/DDBJ databases">
        <title>Floridaenema gen nov. (Aerosakkonemataceae, Aerosakkonematales ord. nov., Cyanobacteria) from benthic tropical and subtropical fresh waters, with the description of four new species.</title>
        <authorList>
            <person name="Moretto J.A."/>
            <person name="Berthold D.E."/>
            <person name="Lefler F.W."/>
            <person name="Huang I.-S."/>
            <person name="Laughinghouse H. IV."/>
        </authorList>
    </citation>
    <scope>NUCLEOTIDE SEQUENCE [LARGE SCALE GENOMIC DNA]</scope>
    <source>
        <strain evidence="3 4">BLCC-F50</strain>
    </source>
</reference>
<sequence>MNTSQSNHQRHQLHIWQIADSWRHLPQEVINRLPKQLKADISGRVGKSAESRQAESRIEDMASVADRQHKSSTKQATKIIVAVVGAMTFSAGTQVLTSRLGAAALPAAMVGGAMASYLVDDRTTKVITKMRIAHSTQQELLAIKRQQESHPPVNELGTLFYSTQMSLVEQIEGKNLQKQLAVDGILAGLLSAGEFATALWIVLQLGLPGGILIEAIAASLPVSLIWIAAAFQSDHFELPEHYADLIKKYLPYLFPPEGMSEAEEMELLADKEAQEIRLDWLVKYVAQGDASRRLKNLAMAEADFDIKAAQKRKQQLEQERDRAVEQRLFQHRAELAELPNQFPLPEIDMTGAPEEIKERQQRVERLRVQWVQQKTAELGEIVSQDVKMIAHRYTTMIQQSEQDAAAAQKRYDEAYRNWREDNREVGGTLGDAA</sequence>
<organism evidence="3 4">
    <name type="scientific">Floridaenema flaviceps BLCC-F50</name>
    <dbReference type="NCBI Taxonomy" id="3153642"/>
    <lineage>
        <taxon>Bacteria</taxon>
        <taxon>Bacillati</taxon>
        <taxon>Cyanobacteriota</taxon>
        <taxon>Cyanophyceae</taxon>
        <taxon>Oscillatoriophycideae</taxon>
        <taxon>Aerosakkonematales</taxon>
        <taxon>Aerosakkonemataceae</taxon>
        <taxon>Floridanema</taxon>
        <taxon>Floridanema flaviceps</taxon>
    </lineage>
</organism>
<feature type="transmembrane region" description="Helical" evidence="2">
    <location>
        <begin position="102"/>
        <end position="119"/>
    </location>
</feature>
<accession>A0ABV4XKY0</accession>
<dbReference type="Proteomes" id="UP001576784">
    <property type="component" value="Unassembled WGS sequence"/>
</dbReference>
<feature type="transmembrane region" description="Helical" evidence="2">
    <location>
        <begin position="76"/>
        <end position="96"/>
    </location>
</feature>
<dbReference type="EMBL" id="JBHFNR010000015">
    <property type="protein sequence ID" value="MFB2891634.1"/>
    <property type="molecule type" value="Genomic_DNA"/>
</dbReference>
<evidence type="ECO:0000313" key="4">
    <source>
        <dbReference type="Proteomes" id="UP001576784"/>
    </source>
</evidence>
<evidence type="ECO:0000256" key="2">
    <source>
        <dbReference type="SAM" id="Phobius"/>
    </source>
</evidence>
<keyword evidence="1" id="KW-0175">Coiled coil</keyword>
<protein>
    <submittedName>
        <fullName evidence="3">Uncharacterized protein</fullName>
    </submittedName>
</protein>
<evidence type="ECO:0000256" key="1">
    <source>
        <dbReference type="SAM" id="Coils"/>
    </source>
</evidence>
<feature type="transmembrane region" description="Helical" evidence="2">
    <location>
        <begin position="180"/>
        <end position="203"/>
    </location>
</feature>
<dbReference type="RefSeq" id="WP_413261311.1">
    <property type="nucleotide sequence ID" value="NZ_JBHFNR010000015.1"/>
</dbReference>